<evidence type="ECO:0000313" key="2">
    <source>
        <dbReference type="EMBL" id="KAE9352760.1"/>
    </source>
</evidence>
<feature type="chain" id="PRO_5026338103" evidence="1">
    <location>
        <begin position="16"/>
        <end position="97"/>
    </location>
</feature>
<dbReference type="Proteomes" id="UP000486351">
    <property type="component" value="Unassembled WGS sequence"/>
</dbReference>
<gene>
    <name evidence="2" type="ORF">PF008_g5320</name>
</gene>
<proteinExistence type="predicted"/>
<reference evidence="2 3" key="1">
    <citation type="submission" date="2018-09" db="EMBL/GenBank/DDBJ databases">
        <title>Genomic investigation of the strawberry pathogen Phytophthora fragariae indicates pathogenicity is determined by transcriptional variation in three key races.</title>
        <authorList>
            <person name="Adams T.M."/>
            <person name="Armitage A.D."/>
            <person name="Sobczyk M.K."/>
            <person name="Bates H.J."/>
            <person name="Dunwell J.M."/>
            <person name="Nellist C.F."/>
            <person name="Harrison R.J."/>
        </authorList>
    </citation>
    <scope>NUCLEOTIDE SEQUENCE [LARGE SCALE GENOMIC DNA]</scope>
    <source>
        <strain evidence="2 3">NOV-77</strain>
    </source>
</reference>
<evidence type="ECO:0000256" key="1">
    <source>
        <dbReference type="SAM" id="SignalP"/>
    </source>
</evidence>
<sequence>MITAFAFFFLPCNLSQFSIFLQSPKSFQQLVNFIYFSQRLLRSPVPGPASSHPAAEYGGALADLAGDTLLPGLDGFLEIEMTTLLKSSSRVPRAYAQ</sequence>
<name>A0A6G0S9C8_9STRA</name>
<feature type="signal peptide" evidence="1">
    <location>
        <begin position="1"/>
        <end position="15"/>
    </location>
</feature>
<accession>A0A6G0S9C8</accession>
<dbReference type="EMBL" id="QXFY01000194">
    <property type="protein sequence ID" value="KAE9352760.1"/>
    <property type="molecule type" value="Genomic_DNA"/>
</dbReference>
<comment type="caution">
    <text evidence="2">The sequence shown here is derived from an EMBL/GenBank/DDBJ whole genome shotgun (WGS) entry which is preliminary data.</text>
</comment>
<evidence type="ECO:0000313" key="3">
    <source>
        <dbReference type="Proteomes" id="UP000486351"/>
    </source>
</evidence>
<organism evidence="2 3">
    <name type="scientific">Phytophthora fragariae</name>
    <dbReference type="NCBI Taxonomy" id="53985"/>
    <lineage>
        <taxon>Eukaryota</taxon>
        <taxon>Sar</taxon>
        <taxon>Stramenopiles</taxon>
        <taxon>Oomycota</taxon>
        <taxon>Peronosporomycetes</taxon>
        <taxon>Peronosporales</taxon>
        <taxon>Peronosporaceae</taxon>
        <taxon>Phytophthora</taxon>
    </lineage>
</organism>
<keyword evidence="1" id="KW-0732">Signal</keyword>
<protein>
    <submittedName>
        <fullName evidence="2">Uncharacterized protein</fullName>
    </submittedName>
</protein>
<dbReference type="AlphaFoldDB" id="A0A6G0S9C8"/>